<feature type="domain" description="PDZ" evidence="2">
    <location>
        <begin position="109"/>
        <end position="189"/>
    </location>
</feature>
<keyword evidence="3" id="KW-1185">Reference proteome</keyword>
<dbReference type="Gene3D" id="2.30.42.10">
    <property type="match status" value="1"/>
</dbReference>
<evidence type="ECO:0000256" key="1">
    <source>
        <dbReference type="SAM" id="MobiDB-lite"/>
    </source>
</evidence>
<feature type="compositionally biased region" description="Basic and acidic residues" evidence="1">
    <location>
        <begin position="254"/>
        <end position="265"/>
    </location>
</feature>
<dbReference type="InterPro" id="IPR036034">
    <property type="entry name" value="PDZ_sf"/>
</dbReference>
<dbReference type="PROSITE" id="PS50106">
    <property type="entry name" value="PDZ"/>
    <property type="match status" value="1"/>
</dbReference>
<organism evidence="3 4">
    <name type="scientific">Meloidogyne incognita</name>
    <name type="common">Southern root-knot nematode worm</name>
    <name type="synonym">Oxyuris incognita</name>
    <dbReference type="NCBI Taxonomy" id="6306"/>
    <lineage>
        <taxon>Eukaryota</taxon>
        <taxon>Metazoa</taxon>
        <taxon>Ecdysozoa</taxon>
        <taxon>Nematoda</taxon>
        <taxon>Chromadorea</taxon>
        <taxon>Rhabditida</taxon>
        <taxon>Tylenchina</taxon>
        <taxon>Tylenchomorpha</taxon>
        <taxon>Tylenchoidea</taxon>
        <taxon>Meloidogynidae</taxon>
        <taxon>Meloidogyninae</taxon>
        <taxon>Meloidogyne</taxon>
        <taxon>Meloidogyne incognita group</taxon>
    </lineage>
</organism>
<evidence type="ECO:0000259" key="2">
    <source>
        <dbReference type="PROSITE" id="PS50106"/>
    </source>
</evidence>
<dbReference type="SMART" id="SM00228">
    <property type="entry name" value="PDZ"/>
    <property type="match status" value="1"/>
</dbReference>
<dbReference type="PANTHER" id="PTHR31327">
    <property type="entry name" value="SPERM MEIOSIS PDZ DOMAIN CONTAINING PROTEINS-RELATED"/>
    <property type="match status" value="1"/>
</dbReference>
<dbReference type="InterPro" id="IPR001478">
    <property type="entry name" value="PDZ"/>
</dbReference>
<dbReference type="InterPro" id="IPR040264">
    <property type="entry name" value="T15H9.4-like"/>
</dbReference>
<dbReference type="AlphaFoldDB" id="A0A914KR02"/>
<protein>
    <submittedName>
        <fullName evidence="4">PDZ domain-containing protein</fullName>
    </submittedName>
</protein>
<proteinExistence type="predicted"/>
<dbReference type="SUPFAM" id="SSF50156">
    <property type="entry name" value="PDZ domain-like"/>
    <property type="match status" value="1"/>
</dbReference>
<sequence>MSVRSSVTEMNVEVRRKQYDPKIEFVERSRPPKVKKVGYNSYLNGSLYVGDEVIGLNDEEIRTADDFNRIVCARSNEPARLRIRVRRDCYYKINIKRVEGEQGRGEVLDLEIKWRRGGMPLGVSMEDSRGRITISEIQAGSIADGNFHYGDVMTHVNGKRVTDIKSARPAILEAINNNKSLTIRVERPEQLGEVSHLPADVAKIIKRQINFHRHAHKYSAAITSAEREATTSSILSRITAGLAGNTSSRSSRRSSPEGHWHRQSHDSTTIIRRREGNSSGYDSGLEENSTETWFTISRLA</sequence>
<evidence type="ECO:0000313" key="3">
    <source>
        <dbReference type="Proteomes" id="UP000887563"/>
    </source>
</evidence>
<dbReference type="Proteomes" id="UP000887563">
    <property type="component" value="Unplaced"/>
</dbReference>
<reference evidence="4" key="1">
    <citation type="submission" date="2022-11" db="UniProtKB">
        <authorList>
            <consortium name="WormBaseParasite"/>
        </authorList>
    </citation>
    <scope>IDENTIFICATION</scope>
</reference>
<dbReference type="Pfam" id="PF13180">
    <property type="entry name" value="PDZ_2"/>
    <property type="match status" value="1"/>
</dbReference>
<evidence type="ECO:0000313" key="4">
    <source>
        <dbReference type="WBParaSite" id="Minc3s00082g03924"/>
    </source>
</evidence>
<dbReference type="WBParaSite" id="Minc3s00082g03924">
    <property type="protein sequence ID" value="Minc3s00082g03924"/>
    <property type="gene ID" value="Minc3s00082g03924"/>
</dbReference>
<name>A0A914KR02_MELIC</name>
<feature type="region of interest" description="Disordered" evidence="1">
    <location>
        <begin position="240"/>
        <end position="286"/>
    </location>
</feature>
<accession>A0A914KR02</accession>